<evidence type="ECO:0000313" key="2">
    <source>
        <dbReference type="Proteomes" id="UP000499080"/>
    </source>
</evidence>
<comment type="caution">
    <text evidence="1">The sequence shown here is derived from an EMBL/GenBank/DDBJ whole genome shotgun (WGS) entry which is preliminary data.</text>
</comment>
<organism evidence="1 2">
    <name type="scientific">Araneus ventricosus</name>
    <name type="common">Orbweaver spider</name>
    <name type="synonym">Epeira ventricosa</name>
    <dbReference type="NCBI Taxonomy" id="182803"/>
    <lineage>
        <taxon>Eukaryota</taxon>
        <taxon>Metazoa</taxon>
        <taxon>Ecdysozoa</taxon>
        <taxon>Arthropoda</taxon>
        <taxon>Chelicerata</taxon>
        <taxon>Arachnida</taxon>
        <taxon>Araneae</taxon>
        <taxon>Araneomorphae</taxon>
        <taxon>Entelegynae</taxon>
        <taxon>Araneoidea</taxon>
        <taxon>Araneidae</taxon>
        <taxon>Araneus</taxon>
    </lineage>
</organism>
<protein>
    <submittedName>
        <fullName evidence="1">Uncharacterized protein</fullName>
    </submittedName>
</protein>
<proteinExistence type="predicted"/>
<name>A0A4Y2MFX5_ARAVE</name>
<gene>
    <name evidence="1" type="ORF">AVEN_248846_1</name>
</gene>
<dbReference type="Proteomes" id="UP000499080">
    <property type="component" value="Unassembled WGS sequence"/>
</dbReference>
<dbReference type="AlphaFoldDB" id="A0A4Y2MFX5"/>
<accession>A0A4Y2MFX5</accession>
<reference evidence="1 2" key="1">
    <citation type="journal article" date="2019" name="Sci. Rep.">
        <title>Orb-weaving spider Araneus ventricosus genome elucidates the spidroin gene catalogue.</title>
        <authorList>
            <person name="Kono N."/>
            <person name="Nakamura H."/>
            <person name="Ohtoshi R."/>
            <person name="Moran D.A.P."/>
            <person name="Shinohara A."/>
            <person name="Yoshida Y."/>
            <person name="Fujiwara M."/>
            <person name="Mori M."/>
            <person name="Tomita M."/>
            <person name="Arakawa K."/>
        </authorList>
    </citation>
    <scope>NUCLEOTIDE SEQUENCE [LARGE SCALE GENOMIC DNA]</scope>
</reference>
<evidence type="ECO:0000313" key="1">
    <source>
        <dbReference type="EMBL" id="GBN26045.1"/>
    </source>
</evidence>
<dbReference type="EMBL" id="BGPR01007330">
    <property type="protein sequence ID" value="GBN26045.1"/>
    <property type="molecule type" value="Genomic_DNA"/>
</dbReference>
<keyword evidence="2" id="KW-1185">Reference proteome</keyword>
<sequence>MVLDCAWEYNDGAWLSPPRLRKDIPPSEEFGCVMVLLLVGSKCGRVTSTDERVHLLRKEFWPYDGSGFCLGVLWCVVELPPLLRKDIPPSGGVWLC</sequence>